<reference evidence="2 3" key="1">
    <citation type="submission" date="2023-03" db="EMBL/GenBank/DDBJ databases">
        <title>Novel Species.</title>
        <authorList>
            <person name="Ma S."/>
        </authorList>
    </citation>
    <scope>NUCLEOTIDE SEQUENCE [LARGE SCALE GENOMIC DNA]</scope>
    <source>
        <strain evidence="2 3">B11</strain>
    </source>
</reference>
<keyword evidence="2" id="KW-0413">Isomerase</keyword>
<dbReference type="PANTHER" id="PTHR12110:SF41">
    <property type="entry name" value="INOSOSE DEHYDRATASE"/>
    <property type="match status" value="1"/>
</dbReference>
<dbReference type="InterPro" id="IPR050312">
    <property type="entry name" value="IolE/XylAMocC-like"/>
</dbReference>
<dbReference type="PANTHER" id="PTHR12110">
    <property type="entry name" value="HYDROXYPYRUVATE ISOMERASE"/>
    <property type="match status" value="1"/>
</dbReference>
<evidence type="ECO:0000313" key="2">
    <source>
        <dbReference type="EMBL" id="WZL75984.1"/>
    </source>
</evidence>
<dbReference type="Gene3D" id="3.20.20.150">
    <property type="entry name" value="Divalent-metal-dependent TIM barrel enzymes"/>
    <property type="match status" value="1"/>
</dbReference>
<dbReference type="GO" id="GO:0016853">
    <property type="term" value="F:isomerase activity"/>
    <property type="evidence" value="ECO:0007669"/>
    <property type="project" value="UniProtKB-KW"/>
</dbReference>
<dbReference type="RefSeq" id="WP_369018138.1">
    <property type="nucleotide sequence ID" value="NZ_CP121689.1"/>
</dbReference>
<proteinExistence type="predicted"/>
<organism evidence="2 3">
    <name type="scientific">Thermatribacter velox</name>
    <dbReference type="NCBI Taxonomy" id="3039681"/>
    <lineage>
        <taxon>Bacteria</taxon>
        <taxon>Pseudomonadati</taxon>
        <taxon>Atribacterota</taxon>
        <taxon>Atribacteria</taxon>
        <taxon>Atribacterales</taxon>
        <taxon>Thermatribacteraceae</taxon>
        <taxon>Thermatribacter</taxon>
    </lineage>
</organism>
<dbReference type="InterPro" id="IPR013022">
    <property type="entry name" value="Xyl_isomerase-like_TIM-brl"/>
</dbReference>
<protein>
    <submittedName>
        <fullName evidence="2">Sugar phosphate isomerase/epimerase</fullName>
    </submittedName>
</protein>
<keyword evidence="3" id="KW-1185">Reference proteome</keyword>
<name>A0ABZ2YAH8_9BACT</name>
<sequence length="295" mass="33796">MGKTWPVSIGTVIYRGYDLKTTFQSLSKLGIKYVDLDWIRPPSTGFRGEGYGVHINEENYTKAREIRRMMEDYGLESISFSGHMFLITEKDLDLFYKKMEFAKNIGAQYIATVEGPKSEEQRFLSNLERIEKRAEELGIVVCLETGMPGDIIQNADDAQRILKKVNSPYLGLSYDFGNAYYANRGKINFLDELSKALPFTKLLHFKDVKVEKGNGELIISNCIPGQGVIDFEAICQFLTQRNEILPITIEVTYFCESKNWEPFEIKDHTKPLEKVEAMIKEAVGFLERNLNPDKI</sequence>
<dbReference type="Proteomes" id="UP001461341">
    <property type="component" value="Chromosome"/>
</dbReference>
<evidence type="ECO:0000313" key="3">
    <source>
        <dbReference type="Proteomes" id="UP001461341"/>
    </source>
</evidence>
<dbReference type="SUPFAM" id="SSF51658">
    <property type="entry name" value="Xylose isomerase-like"/>
    <property type="match status" value="1"/>
</dbReference>
<gene>
    <name evidence="2" type="ORF">QBE54_10430</name>
</gene>
<feature type="domain" description="Xylose isomerase-like TIM barrel" evidence="1">
    <location>
        <begin position="24"/>
        <end position="255"/>
    </location>
</feature>
<dbReference type="InterPro" id="IPR036237">
    <property type="entry name" value="Xyl_isomerase-like_sf"/>
</dbReference>
<dbReference type="Pfam" id="PF01261">
    <property type="entry name" value="AP_endonuc_2"/>
    <property type="match status" value="1"/>
</dbReference>
<accession>A0ABZ2YAH8</accession>
<dbReference type="EMBL" id="CP121689">
    <property type="protein sequence ID" value="WZL75984.1"/>
    <property type="molecule type" value="Genomic_DNA"/>
</dbReference>
<evidence type="ECO:0000259" key="1">
    <source>
        <dbReference type="Pfam" id="PF01261"/>
    </source>
</evidence>